<evidence type="ECO:0000313" key="2">
    <source>
        <dbReference type="EMBL" id="EGO20899.1"/>
    </source>
</evidence>
<dbReference type="KEGG" id="sla:SERLADRAFT_397787"/>
<dbReference type="GeneID" id="18811846"/>
<dbReference type="HOGENOM" id="CLU_1850012_0_0_1"/>
<gene>
    <name evidence="2" type="ORF">SERLADRAFT_397787</name>
</gene>
<sequence length="139" mass="15192">MNTFRQASRSTALHAARTARQEAQDRTRVHIQLRGLPRSALPSDIRRTVIREKLTAVTDIVLDYHRFNPTGRAYLTVSHPDFMKTNLHALENATVGGIPFESYSAPPPASGPPERTRGPKGRAEAADRGLITGNGPRGG</sequence>
<dbReference type="OrthoDB" id="5541797at2759"/>
<protein>
    <recommendedName>
        <fullName evidence="3">RRM domain-containing protein</fullName>
    </recommendedName>
</protein>
<accession>F8P632</accession>
<dbReference type="EMBL" id="GL945439">
    <property type="protein sequence ID" value="EGO20899.1"/>
    <property type="molecule type" value="Genomic_DNA"/>
</dbReference>
<feature type="region of interest" description="Disordered" evidence="1">
    <location>
        <begin position="97"/>
        <end position="139"/>
    </location>
</feature>
<organism>
    <name type="scientific">Serpula lacrymans var. lacrymans (strain S7.9)</name>
    <name type="common">Dry rot fungus</name>
    <dbReference type="NCBI Taxonomy" id="578457"/>
    <lineage>
        <taxon>Eukaryota</taxon>
        <taxon>Fungi</taxon>
        <taxon>Dikarya</taxon>
        <taxon>Basidiomycota</taxon>
        <taxon>Agaricomycotina</taxon>
        <taxon>Agaricomycetes</taxon>
        <taxon>Agaricomycetidae</taxon>
        <taxon>Boletales</taxon>
        <taxon>Coniophorineae</taxon>
        <taxon>Serpulaceae</taxon>
        <taxon>Serpula</taxon>
    </lineage>
</organism>
<dbReference type="RefSeq" id="XP_007321856.1">
    <property type="nucleotide sequence ID" value="XM_007321794.1"/>
</dbReference>
<feature type="non-terminal residue" evidence="2">
    <location>
        <position position="139"/>
    </location>
</feature>
<evidence type="ECO:0008006" key="3">
    <source>
        <dbReference type="Google" id="ProtNLM"/>
    </source>
</evidence>
<feature type="compositionally biased region" description="Basic and acidic residues" evidence="1">
    <location>
        <begin position="114"/>
        <end position="127"/>
    </location>
</feature>
<name>F8P632_SERL9</name>
<reference evidence="2" key="1">
    <citation type="submission" date="2011-04" db="EMBL/GenBank/DDBJ databases">
        <title>Evolution of plant cell wall degrading machinery underlies the functional diversity of forest fungi.</title>
        <authorList>
            <consortium name="US DOE Joint Genome Institute (JGI-PGF)"/>
            <person name="Eastwood D.C."/>
            <person name="Floudas D."/>
            <person name="Binder M."/>
            <person name="Majcherczyk A."/>
            <person name="Schneider P."/>
            <person name="Aerts A."/>
            <person name="Asiegbu F.O."/>
            <person name="Baker S.E."/>
            <person name="Barry K."/>
            <person name="Bendiksby M."/>
            <person name="Blumentritt M."/>
            <person name="Coutinho P.M."/>
            <person name="Cullen D."/>
            <person name="Cullen D."/>
            <person name="Gathman A."/>
            <person name="Goodell B."/>
            <person name="Henrissat B."/>
            <person name="Ihrmark K."/>
            <person name="Kauserud H."/>
            <person name="Kohler A."/>
            <person name="LaButti K."/>
            <person name="Lapidus A."/>
            <person name="Lavin J.L."/>
            <person name="Lee Y.-H."/>
            <person name="Lindquist E."/>
            <person name="Lilly W."/>
            <person name="Lucas S."/>
            <person name="Morin E."/>
            <person name="Murat C."/>
            <person name="Oguiza J.A."/>
            <person name="Park J."/>
            <person name="Pisabarro A.G."/>
            <person name="Riley R."/>
            <person name="Rosling A."/>
            <person name="Salamov A."/>
            <person name="Schmidt O."/>
            <person name="Schmutz J."/>
            <person name="Skrede I."/>
            <person name="Stenlid J."/>
            <person name="Wiebenga A."/>
            <person name="Xie X."/>
            <person name="Kues U."/>
            <person name="Hibbett D.S."/>
            <person name="Hoffmeister D."/>
            <person name="Hogberg N."/>
            <person name="Martin F."/>
            <person name="Grigoriev I.V."/>
            <person name="Watkinson S.C."/>
        </authorList>
    </citation>
    <scope>NUCLEOTIDE SEQUENCE</scope>
    <source>
        <strain evidence="2">S7.9</strain>
    </source>
</reference>
<dbReference type="AlphaFoldDB" id="F8P632"/>
<proteinExistence type="predicted"/>
<dbReference type="Proteomes" id="UP000008064">
    <property type="component" value="Unassembled WGS sequence"/>
</dbReference>
<evidence type="ECO:0000256" key="1">
    <source>
        <dbReference type="SAM" id="MobiDB-lite"/>
    </source>
</evidence>